<dbReference type="SUPFAM" id="SSF53474">
    <property type="entry name" value="alpha/beta-Hydrolases"/>
    <property type="match status" value="1"/>
</dbReference>
<dbReference type="STRING" id="1707952.A6A03_10210"/>
<sequence length="696" mass="76811">MNTVAAIPAQLRQYATAISAEQEQLLAEARRLATALSHFGSRCREYAVAGVDGLSDSLFSHCRAINEVAAWVSDTANRIEAADRGGLTSPLLGATVAMMSAGIAHRLAGRRPFWPGLPTLDLGARLAFRFIWELRVPARPFAPASLSLRIATRLVMQWSSQTASRWNPTWLSGVWPTLRDGAVQQGRWLAQAGLATIAPWLPWQTALSLIATRQWLVQVLEHLHTWPAPITLLPQPGWPARFTPASFGALAAWIAPLVWQAAPTLLSPAIQQRLNDACTELVQRGTRMAWQSAYFQAMQWFGPWLPLVPNRAQSWHLLQQSLVMSGTITTTRPDLALHPAMLWLISAQAGGMLGLISGPRLPAIIQNPADVPKLLESGFWIDAFKYLSLDEMRVLVSYLEQINRDTRYNLMLRPLTRPTAGPEAEPDGYADVNAVFPPHEWMVDPDQPYRITPGALQATPHSLISPYLGEEVRAARVGKDEYVIGISGLNLDNMAYGTNGLVSVIETASGKERLDHNAYYQTVRERILRLIEQMPAGSTLHLMGHSMGGGMCILLSNDPVVQAALAQRQIQLASVVTLGAVRPQGEWDDVPPAINNQPVTVRHYVDSDDTLAQSVGAGHDDARYRDVVFEINNHQLDQPSVAHSAYETFDYSRLPVEAQTLPFTVDPTEFELLPLPVLPERPPVEPDWFQEPPLSA</sequence>
<dbReference type="Proteomes" id="UP000078287">
    <property type="component" value="Unassembled WGS sequence"/>
</dbReference>
<proteinExistence type="predicted"/>
<comment type="caution">
    <text evidence="1">The sequence shown here is derived from an EMBL/GenBank/DDBJ whole genome shotgun (WGS) entry which is preliminary data.</text>
</comment>
<gene>
    <name evidence="1" type="ORF">A6A03_10210</name>
</gene>
<protein>
    <submittedName>
        <fullName evidence="1">Uncharacterized protein</fullName>
    </submittedName>
</protein>
<accession>A0A178MFC4</accession>
<name>A0A178MFC4_9CHLR</name>
<organism evidence="1 2">
    <name type="scientific">Chloroflexus islandicus</name>
    <dbReference type="NCBI Taxonomy" id="1707952"/>
    <lineage>
        <taxon>Bacteria</taxon>
        <taxon>Bacillati</taxon>
        <taxon>Chloroflexota</taxon>
        <taxon>Chloroflexia</taxon>
        <taxon>Chloroflexales</taxon>
        <taxon>Chloroflexineae</taxon>
        <taxon>Chloroflexaceae</taxon>
        <taxon>Chloroflexus</taxon>
    </lineage>
</organism>
<dbReference type="InterPro" id="IPR029058">
    <property type="entry name" value="AB_hydrolase_fold"/>
</dbReference>
<reference evidence="1 2" key="1">
    <citation type="submission" date="2016-04" db="EMBL/GenBank/DDBJ databases">
        <title>Chloroflexus islandicus sp. nov., a thermophilic filamentous anoxygenic phototrophic bacterium from geyser Strokkur (Iceland).</title>
        <authorList>
            <person name="Gaisin V.A."/>
            <person name="Kalashnikov A.M."/>
            <person name="Sukhacheva M.V."/>
            <person name="Grouzdev D.S."/>
            <person name="Ivanov T.M."/>
            <person name="Kuznetsov B."/>
            <person name="Gorlenko V.M."/>
        </authorList>
    </citation>
    <scope>NUCLEOTIDE SEQUENCE [LARGE SCALE GENOMIC DNA]</scope>
    <source>
        <strain evidence="2">isl-2</strain>
    </source>
</reference>
<keyword evidence="2" id="KW-1185">Reference proteome</keyword>
<evidence type="ECO:0000313" key="2">
    <source>
        <dbReference type="Proteomes" id="UP000078287"/>
    </source>
</evidence>
<dbReference type="OrthoDB" id="137768at2"/>
<dbReference type="AlphaFoldDB" id="A0A178MFC4"/>
<evidence type="ECO:0000313" key="1">
    <source>
        <dbReference type="EMBL" id="OAN47442.1"/>
    </source>
</evidence>
<dbReference type="RefSeq" id="WP_066783777.1">
    <property type="nucleotide sequence ID" value="NZ_LWQS01000037.1"/>
</dbReference>
<dbReference type="EMBL" id="LWQS01000037">
    <property type="protein sequence ID" value="OAN47442.1"/>
    <property type="molecule type" value="Genomic_DNA"/>
</dbReference>
<dbReference type="Gene3D" id="3.40.50.1820">
    <property type="entry name" value="alpha/beta hydrolase"/>
    <property type="match status" value="1"/>
</dbReference>